<feature type="transmembrane region" description="Helical" evidence="1">
    <location>
        <begin position="30"/>
        <end position="56"/>
    </location>
</feature>
<dbReference type="EMBL" id="FQVO01000002">
    <property type="protein sequence ID" value="SHE55845.1"/>
    <property type="molecule type" value="Genomic_DNA"/>
</dbReference>
<reference evidence="3" key="1">
    <citation type="submission" date="2016-11" db="EMBL/GenBank/DDBJ databases">
        <authorList>
            <person name="Varghese N."/>
            <person name="Submissions S."/>
        </authorList>
    </citation>
    <scope>NUCLEOTIDE SEQUENCE [LARGE SCALE GENOMIC DNA]</scope>
    <source>
        <strain evidence="3">DSM 26898</strain>
    </source>
</reference>
<keyword evidence="3" id="KW-1185">Reference proteome</keyword>
<dbReference type="AlphaFoldDB" id="A0A1M4UGP4"/>
<feature type="transmembrane region" description="Helical" evidence="1">
    <location>
        <begin position="63"/>
        <end position="81"/>
    </location>
</feature>
<gene>
    <name evidence="2" type="ORF">SAMN05444408_10296</name>
</gene>
<name>A0A1M4UGP4_9FLAO</name>
<feature type="transmembrane region" description="Helical" evidence="1">
    <location>
        <begin position="7"/>
        <end position="24"/>
    </location>
</feature>
<organism evidence="2 3">
    <name type="scientific">Chryseobacterium takakiae</name>
    <dbReference type="NCBI Taxonomy" id="1302685"/>
    <lineage>
        <taxon>Bacteria</taxon>
        <taxon>Pseudomonadati</taxon>
        <taxon>Bacteroidota</taxon>
        <taxon>Flavobacteriia</taxon>
        <taxon>Flavobacteriales</taxon>
        <taxon>Weeksellaceae</taxon>
        <taxon>Chryseobacterium group</taxon>
        <taxon>Chryseobacterium</taxon>
    </lineage>
</organism>
<dbReference type="Proteomes" id="UP000184236">
    <property type="component" value="Unassembled WGS sequence"/>
</dbReference>
<dbReference type="RefSeq" id="WP_143149851.1">
    <property type="nucleotide sequence ID" value="NZ_FQVO01000002.1"/>
</dbReference>
<sequence length="109" mass="12792">MKLLKLTPFKIFLIPVHIIFLYFFTYGNAFFIQAFFIVVFLLLAFLFFIIDLGLILSIKKNRLLIYVEVGLIIGYFIIILLCKSQMFGMLQNLIPDAPPRPCRVNKEKR</sequence>
<evidence type="ECO:0000313" key="3">
    <source>
        <dbReference type="Proteomes" id="UP000184236"/>
    </source>
</evidence>
<keyword evidence="1" id="KW-1133">Transmembrane helix</keyword>
<evidence type="ECO:0000313" key="2">
    <source>
        <dbReference type="EMBL" id="SHE55845.1"/>
    </source>
</evidence>
<evidence type="ECO:0000256" key="1">
    <source>
        <dbReference type="SAM" id="Phobius"/>
    </source>
</evidence>
<proteinExistence type="predicted"/>
<accession>A0A1M4UGP4</accession>
<keyword evidence="1" id="KW-0812">Transmembrane</keyword>
<protein>
    <submittedName>
        <fullName evidence="2">Uncharacterized protein</fullName>
    </submittedName>
</protein>
<keyword evidence="1" id="KW-0472">Membrane</keyword>